<evidence type="ECO:0000256" key="3">
    <source>
        <dbReference type="ARBA" id="ARBA00023136"/>
    </source>
</evidence>
<name>A0A225VU06_9STRA</name>
<dbReference type="AlphaFoldDB" id="A0A225VU06"/>
<keyword evidence="8" id="KW-1185">Reference proteome</keyword>
<protein>
    <recommendedName>
        <fullName evidence="6">CYRIA/CYRIB Rac1 binding domain-containing protein</fullName>
    </recommendedName>
</protein>
<comment type="caution">
    <text evidence="7">The sequence shown here is derived from an EMBL/GenBank/DDBJ whole genome shotgun (WGS) entry which is preliminary data.</text>
</comment>
<dbReference type="EMBL" id="NBNE01003305">
    <property type="protein sequence ID" value="OWZ08030.1"/>
    <property type="molecule type" value="Genomic_DNA"/>
</dbReference>
<proteinExistence type="inferred from homology"/>
<dbReference type="GO" id="GO:0016020">
    <property type="term" value="C:membrane"/>
    <property type="evidence" value="ECO:0007669"/>
    <property type="project" value="UniProtKB-SubCell"/>
</dbReference>
<evidence type="ECO:0000259" key="6">
    <source>
        <dbReference type="Pfam" id="PF07159"/>
    </source>
</evidence>
<comment type="subcellular location">
    <subcellularLocation>
        <location evidence="1">Membrane</location>
        <topology evidence="1">Lipid-anchor</topology>
    </subcellularLocation>
</comment>
<sequence>MGLERDSSPLTRCEGSRESPAGTMPLMFNFSLRHSTDKSFSEAIIDQMCQDLATESDDIIAQAKNSLIRLQCYEGCLQLIQRTILEPNNEELKSELIARLAPNIAMIRALYDLAIDIETIFAALIQISSQKSTKKAAGFLMDKIASLVEIAVSFDSLKAKTPDVQNDLSHFRRFVAVNAVVSNQMERPKDGRPMMNYLRAMTGAIILYDHTAAHGAFGHKSEVKIKKCVKELVMWKQNGATVELLNTIKYCSLHYNDPTTPEKIRTLMNK</sequence>
<evidence type="ECO:0000256" key="4">
    <source>
        <dbReference type="ARBA" id="ARBA00023288"/>
    </source>
</evidence>
<feature type="domain" description="CYRIA/CYRIB Rac1 binding" evidence="6">
    <location>
        <begin position="54"/>
        <end position="184"/>
    </location>
</feature>
<dbReference type="GO" id="GO:0031267">
    <property type="term" value="F:small GTPase binding"/>
    <property type="evidence" value="ECO:0007669"/>
    <property type="project" value="InterPro"/>
</dbReference>
<evidence type="ECO:0000256" key="2">
    <source>
        <dbReference type="ARBA" id="ARBA00005778"/>
    </source>
</evidence>
<dbReference type="Pfam" id="PF07159">
    <property type="entry name" value="CYRIA-B_Rac1-bd"/>
    <property type="match status" value="2"/>
</dbReference>
<keyword evidence="3" id="KW-0472">Membrane</keyword>
<organism evidence="7 8">
    <name type="scientific">Phytophthora megakarya</name>
    <dbReference type="NCBI Taxonomy" id="4795"/>
    <lineage>
        <taxon>Eukaryota</taxon>
        <taxon>Sar</taxon>
        <taxon>Stramenopiles</taxon>
        <taxon>Oomycota</taxon>
        <taxon>Peronosporomycetes</taxon>
        <taxon>Peronosporales</taxon>
        <taxon>Peronosporaceae</taxon>
        <taxon>Phytophthora</taxon>
    </lineage>
</organism>
<dbReference type="OrthoDB" id="60973at2759"/>
<evidence type="ECO:0000256" key="1">
    <source>
        <dbReference type="ARBA" id="ARBA00004635"/>
    </source>
</evidence>
<comment type="similarity">
    <text evidence="2">Belongs to the CYRI family.</text>
</comment>
<dbReference type="PANTHER" id="PTHR12422">
    <property type="entry name" value="GH09096P"/>
    <property type="match status" value="1"/>
</dbReference>
<dbReference type="InterPro" id="IPR039789">
    <property type="entry name" value="CYRI"/>
</dbReference>
<dbReference type="GO" id="GO:0030833">
    <property type="term" value="P:regulation of actin filament polymerization"/>
    <property type="evidence" value="ECO:0007669"/>
    <property type="project" value="InterPro"/>
</dbReference>
<evidence type="ECO:0000256" key="5">
    <source>
        <dbReference type="SAM" id="MobiDB-lite"/>
    </source>
</evidence>
<gene>
    <name evidence="7" type="ORF">PHMEG_00019487</name>
</gene>
<evidence type="ECO:0000313" key="8">
    <source>
        <dbReference type="Proteomes" id="UP000198211"/>
    </source>
</evidence>
<evidence type="ECO:0000313" key="7">
    <source>
        <dbReference type="EMBL" id="OWZ08030.1"/>
    </source>
</evidence>
<reference evidence="8" key="1">
    <citation type="submission" date="2017-03" db="EMBL/GenBank/DDBJ databases">
        <title>Phytopthora megakarya and P. palmivora, two closely related causual agents of cacao black pod achieved similar genome size and gene model numbers by different mechanisms.</title>
        <authorList>
            <person name="Ali S."/>
            <person name="Shao J."/>
            <person name="Larry D.J."/>
            <person name="Kronmiller B."/>
            <person name="Shen D."/>
            <person name="Strem M.D."/>
            <person name="Melnick R.L."/>
            <person name="Guiltinan M.J."/>
            <person name="Tyler B.M."/>
            <person name="Meinhardt L.W."/>
            <person name="Bailey B.A."/>
        </authorList>
    </citation>
    <scope>NUCLEOTIDE SEQUENCE [LARGE SCALE GENOMIC DNA]</scope>
    <source>
        <strain evidence="8">zdho120</strain>
    </source>
</reference>
<feature type="region of interest" description="Disordered" evidence="5">
    <location>
        <begin position="1"/>
        <end position="20"/>
    </location>
</feature>
<dbReference type="Proteomes" id="UP000198211">
    <property type="component" value="Unassembled WGS sequence"/>
</dbReference>
<keyword evidence="4" id="KW-0449">Lipoprotein</keyword>
<accession>A0A225VU06</accession>
<feature type="domain" description="CYRIA/CYRIB Rac1 binding" evidence="6">
    <location>
        <begin position="189"/>
        <end position="265"/>
    </location>
</feature>
<dbReference type="InterPro" id="IPR009828">
    <property type="entry name" value="CYRIA/CYRIB_Rac1-bd"/>
</dbReference>